<accession>A0A2H3SNG4</accession>
<protein>
    <submittedName>
        <fullName evidence="1">Uncharacterized protein</fullName>
    </submittedName>
</protein>
<dbReference type="AlphaFoldDB" id="A0A2H3SNG4"/>
<sequence length="64" mass="6772">MASLTLDLSPNISANGAAGWGYTGEISSQRLRLCTSGFAPSANSFTGFIIPVLTSYMVIANKWD</sequence>
<dbReference type="EMBL" id="FMJY01000001">
    <property type="protein sequence ID" value="SCO76679.1"/>
    <property type="molecule type" value="Genomic_DNA"/>
</dbReference>
<dbReference type="Proteomes" id="UP000219369">
    <property type="component" value="Unassembled WGS sequence"/>
</dbReference>
<gene>
    <name evidence="1" type="ORF">FRV6_00891</name>
</gene>
<evidence type="ECO:0000313" key="2">
    <source>
        <dbReference type="Proteomes" id="UP000219369"/>
    </source>
</evidence>
<reference evidence="2" key="1">
    <citation type="submission" date="2016-09" db="EMBL/GenBank/DDBJ databases">
        <authorList>
            <person name="Guldener U."/>
        </authorList>
    </citation>
    <scope>NUCLEOTIDE SEQUENCE [LARGE SCALE GENOMIC DNA]</scope>
    <source>
        <strain evidence="2">V64-1</strain>
    </source>
</reference>
<proteinExistence type="predicted"/>
<evidence type="ECO:0000313" key="1">
    <source>
        <dbReference type="EMBL" id="SCO76679.1"/>
    </source>
</evidence>
<name>A0A2H3SNG4_FUSOX</name>
<organism evidence="1 2">
    <name type="scientific">Fusarium oxysporum</name>
    <name type="common">Fusarium vascular wilt</name>
    <dbReference type="NCBI Taxonomy" id="5507"/>
    <lineage>
        <taxon>Eukaryota</taxon>
        <taxon>Fungi</taxon>
        <taxon>Dikarya</taxon>
        <taxon>Ascomycota</taxon>
        <taxon>Pezizomycotina</taxon>
        <taxon>Sordariomycetes</taxon>
        <taxon>Hypocreomycetidae</taxon>
        <taxon>Hypocreales</taxon>
        <taxon>Nectriaceae</taxon>
        <taxon>Fusarium</taxon>
        <taxon>Fusarium oxysporum species complex</taxon>
    </lineage>
</organism>